<evidence type="ECO:0000256" key="2">
    <source>
        <dbReference type="SAM" id="Phobius"/>
    </source>
</evidence>
<reference evidence="3 4" key="1">
    <citation type="journal article" date="2018" name="Sci. Rep.">
        <title>Comparative analysis of the Pocillopora damicornis genome highlights role of immune system in coral evolution.</title>
        <authorList>
            <person name="Cunning R."/>
            <person name="Bay R.A."/>
            <person name="Gillette P."/>
            <person name="Baker A.C."/>
            <person name="Traylor-Knowles N."/>
        </authorList>
    </citation>
    <scope>NUCLEOTIDE SEQUENCE [LARGE SCALE GENOMIC DNA]</scope>
    <source>
        <strain evidence="3">RSMAS</strain>
        <tissue evidence="3">Whole animal</tissue>
    </source>
</reference>
<sequence length="450" mass="49755">MNTNVGRSRFSATKVKLLESLHGTEMASELLYKASVLKLVFPLLLSDFFPHCGASSLPDFEAIESEVACDGEHFVVHCANASLGLNIYSAYYGRAQPGRVLCPYDGHDNDTNYKWGDDDVTGQFKALCERRNKCRVKINAGLFGDRFPQKKHLYLTLFYTCELPTGTETTTTSIVSVPTSSLVSSSSVLVAISPTATSLSPSSSIPLTLLSKTVGNVTTTVSANTREDTIVIDTPYVEQAGSSSDSNVRSLGIAGALFVWLLFVQDHGSDYITVFFASAASALVLAIIVGIFVYYRHNENKQHLHVKELPKLNAYGTVERKILPEVDPFIHGPVKTPPPDYMIEGHNYNWQRGRTLPQKKSENGSVVGTFGTKDVHTRDMNGERQNETLRYQRSPYSPATPTRYGSSKRFMGPEYPSNRSLGIEREKPSNFDARRSRTGDSRPSSEALYY</sequence>
<organism evidence="3 4">
    <name type="scientific">Pocillopora damicornis</name>
    <name type="common">Cauliflower coral</name>
    <name type="synonym">Millepora damicornis</name>
    <dbReference type="NCBI Taxonomy" id="46731"/>
    <lineage>
        <taxon>Eukaryota</taxon>
        <taxon>Metazoa</taxon>
        <taxon>Cnidaria</taxon>
        <taxon>Anthozoa</taxon>
        <taxon>Hexacorallia</taxon>
        <taxon>Scleractinia</taxon>
        <taxon>Astrocoeniina</taxon>
        <taxon>Pocilloporidae</taxon>
        <taxon>Pocillopora</taxon>
    </lineage>
</organism>
<feature type="transmembrane region" description="Helical" evidence="2">
    <location>
        <begin position="271"/>
        <end position="295"/>
    </location>
</feature>
<comment type="caution">
    <text evidence="3">The sequence shown here is derived from an EMBL/GenBank/DDBJ whole genome shotgun (WGS) entry which is preliminary data.</text>
</comment>
<dbReference type="EMBL" id="RCHS01003878">
    <property type="protein sequence ID" value="RMX39084.1"/>
    <property type="molecule type" value="Genomic_DNA"/>
</dbReference>
<dbReference type="STRING" id="46731.A0A3M6TCW7"/>
<dbReference type="OrthoDB" id="5970528at2759"/>
<feature type="compositionally biased region" description="Basic and acidic residues" evidence="1">
    <location>
        <begin position="373"/>
        <end position="387"/>
    </location>
</feature>
<feature type="compositionally biased region" description="Basic and acidic residues" evidence="1">
    <location>
        <begin position="422"/>
        <end position="440"/>
    </location>
</feature>
<proteinExistence type="predicted"/>
<dbReference type="Proteomes" id="UP000275408">
    <property type="component" value="Unassembled WGS sequence"/>
</dbReference>
<protein>
    <recommendedName>
        <fullName evidence="5">SUEL-type lectin domain-containing protein</fullName>
    </recommendedName>
</protein>
<keyword evidence="4" id="KW-1185">Reference proteome</keyword>
<feature type="transmembrane region" description="Helical" evidence="2">
    <location>
        <begin position="248"/>
        <end position="265"/>
    </location>
</feature>
<evidence type="ECO:0000313" key="3">
    <source>
        <dbReference type="EMBL" id="RMX39084.1"/>
    </source>
</evidence>
<evidence type="ECO:0000256" key="1">
    <source>
        <dbReference type="SAM" id="MobiDB-lite"/>
    </source>
</evidence>
<accession>A0A3M6TCW7</accession>
<dbReference type="PANTHER" id="PTHR46780">
    <property type="entry name" value="PROTEIN EVA-1"/>
    <property type="match status" value="1"/>
</dbReference>
<dbReference type="AlphaFoldDB" id="A0A3M6TCW7"/>
<dbReference type="CDD" id="cd22829">
    <property type="entry name" value="Gal_Rha_Lectin_EVA1_EVA1C_rpt2"/>
    <property type="match status" value="1"/>
</dbReference>
<evidence type="ECO:0000313" key="4">
    <source>
        <dbReference type="Proteomes" id="UP000275408"/>
    </source>
</evidence>
<evidence type="ECO:0008006" key="5">
    <source>
        <dbReference type="Google" id="ProtNLM"/>
    </source>
</evidence>
<dbReference type="InterPro" id="IPR043159">
    <property type="entry name" value="Lectin_gal-bd_sf"/>
</dbReference>
<gene>
    <name evidence="3" type="ORF">pdam_00017520</name>
</gene>
<keyword evidence="2" id="KW-1133">Transmembrane helix</keyword>
<feature type="region of interest" description="Disordered" evidence="1">
    <location>
        <begin position="355"/>
        <end position="450"/>
    </location>
</feature>
<dbReference type="Gene3D" id="2.60.120.740">
    <property type="match status" value="1"/>
</dbReference>
<keyword evidence="2" id="KW-0812">Transmembrane</keyword>
<name>A0A3M6TCW7_POCDA</name>
<keyword evidence="2" id="KW-0472">Membrane</keyword>
<feature type="compositionally biased region" description="Polar residues" evidence="1">
    <location>
        <begin position="388"/>
        <end position="405"/>
    </location>
</feature>